<feature type="domain" description="HTH tetR-type" evidence="5">
    <location>
        <begin position="8"/>
        <end position="68"/>
    </location>
</feature>
<accession>A0A0F9T5Q5</accession>
<evidence type="ECO:0000256" key="2">
    <source>
        <dbReference type="ARBA" id="ARBA00023015"/>
    </source>
</evidence>
<dbReference type="PRINTS" id="PR00455">
    <property type="entry name" value="HTHTETR"/>
</dbReference>
<gene>
    <name evidence="6" type="ORF">LCGC14_0368720</name>
</gene>
<dbReference type="Pfam" id="PF13977">
    <property type="entry name" value="TetR_C_6"/>
    <property type="match status" value="1"/>
</dbReference>
<dbReference type="GO" id="GO:0003677">
    <property type="term" value="F:DNA binding"/>
    <property type="evidence" value="ECO:0007669"/>
    <property type="project" value="UniProtKB-KW"/>
</dbReference>
<dbReference type="SUPFAM" id="SSF48498">
    <property type="entry name" value="Tetracyclin repressor-like, C-terminal domain"/>
    <property type="match status" value="1"/>
</dbReference>
<dbReference type="EMBL" id="LAZR01000293">
    <property type="protein sequence ID" value="KKN76580.1"/>
    <property type="molecule type" value="Genomic_DNA"/>
</dbReference>
<evidence type="ECO:0000256" key="1">
    <source>
        <dbReference type="ARBA" id="ARBA00022491"/>
    </source>
</evidence>
<dbReference type="InterPro" id="IPR009057">
    <property type="entry name" value="Homeodomain-like_sf"/>
</dbReference>
<dbReference type="SUPFAM" id="SSF46689">
    <property type="entry name" value="Homeodomain-like"/>
    <property type="match status" value="1"/>
</dbReference>
<dbReference type="InterPro" id="IPR001647">
    <property type="entry name" value="HTH_TetR"/>
</dbReference>
<evidence type="ECO:0000256" key="4">
    <source>
        <dbReference type="ARBA" id="ARBA00023163"/>
    </source>
</evidence>
<dbReference type="InterPro" id="IPR023772">
    <property type="entry name" value="DNA-bd_HTH_TetR-type_CS"/>
</dbReference>
<sequence>MGNAEMANAKRQNILAAAAKVFETHGYAEATVDAVAAEAGIAKGSVYNYFSSKQELFTSVFTESMSVEEKEIVARFGRTSSPVDRLMLLFDHWYERYSHHQQIGRLVLECWASAARESHNGHVGPMSTMLNDLYARWREMLTGIIAQGQQQGQFLADLGPTMAASVLMGTLDGLTLQGILGVGIVVDQELLLRLKRGFLVVLGATEAAEQLVQQETPDANNPS</sequence>
<name>A0A0F9T5Q5_9ZZZZ</name>
<keyword evidence="2" id="KW-0805">Transcription regulation</keyword>
<dbReference type="InterPro" id="IPR036271">
    <property type="entry name" value="Tet_transcr_reg_TetR-rel_C_sf"/>
</dbReference>
<dbReference type="FunFam" id="1.10.10.60:FF:000141">
    <property type="entry name" value="TetR family transcriptional regulator"/>
    <property type="match status" value="1"/>
</dbReference>
<dbReference type="PANTHER" id="PTHR47506">
    <property type="entry name" value="TRANSCRIPTIONAL REGULATORY PROTEIN"/>
    <property type="match status" value="1"/>
</dbReference>
<organism evidence="6">
    <name type="scientific">marine sediment metagenome</name>
    <dbReference type="NCBI Taxonomy" id="412755"/>
    <lineage>
        <taxon>unclassified sequences</taxon>
        <taxon>metagenomes</taxon>
        <taxon>ecological metagenomes</taxon>
    </lineage>
</organism>
<comment type="caution">
    <text evidence="6">The sequence shown here is derived from an EMBL/GenBank/DDBJ whole genome shotgun (WGS) entry which is preliminary data.</text>
</comment>
<keyword evidence="3" id="KW-0238">DNA-binding</keyword>
<dbReference type="Gene3D" id="1.10.357.10">
    <property type="entry name" value="Tetracycline Repressor, domain 2"/>
    <property type="match status" value="1"/>
</dbReference>
<dbReference type="Pfam" id="PF00440">
    <property type="entry name" value="TetR_N"/>
    <property type="match status" value="1"/>
</dbReference>
<proteinExistence type="predicted"/>
<dbReference type="Gene3D" id="1.10.10.60">
    <property type="entry name" value="Homeodomain-like"/>
    <property type="match status" value="1"/>
</dbReference>
<evidence type="ECO:0000313" key="6">
    <source>
        <dbReference type="EMBL" id="KKN76580.1"/>
    </source>
</evidence>
<dbReference type="PANTHER" id="PTHR47506:SF6">
    <property type="entry name" value="HTH-TYPE TRANSCRIPTIONAL REPRESSOR NEMR"/>
    <property type="match status" value="1"/>
</dbReference>
<dbReference type="PROSITE" id="PS50977">
    <property type="entry name" value="HTH_TETR_2"/>
    <property type="match status" value="1"/>
</dbReference>
<protein>
    <recommendedName>
        <fullName evidence="5">HTH tetR-type domain-containing protein</fullName>
    </recommendedName>
</protein>
<reference evidence="6" key="1">
    <citation type="journal article" date="2015" name="Nature">
        <title>Complex archaea that bridge the gap between prokaryotes and eukaryotes.</title>
        <authorList>
            <person name="Spang A."/>
            <person name="Saw J.H."/>
            <person name="Jorgensen S.L."/>
            <person name="Zaremba-Niedzwiedzka K."/>
            <person name="Martijn J."/>
            <person name="Lind A.E."/>
            <person name="van Eijk R."/>
            <person name="Schleper C."/>
            <person name="Guy L."/>
            <person name="Ettema T.J."/>
        </authorList>
    </citation>
    <scope>NUCLEOTIDE SEQUENCE</scope>
</reference>
<evidence type="ECO:0000256" key="3">
    <source>
        <dbReference type="ARBA" id="ARBA00023125"/>
    </source>
</evidence>
<dbReference type="PROSITE" id="PS01081">
    <property type="entry name" value="HTH_TETR_1"/>
    <property type="match status" value="1"/>
</dbReference>
<keyword evidence="1" id="KW-0678">Repressor</keyword>
<evidence type="ECO:0000259" key="5">
    <source>
        <dbReference type="PROSITE" id="PS50977"/>
    </source>
</evidence>
<dbReference type="AlphaFoldDB" id="A0A0F9T5Q5"/>
<keyword evidence="4" id="KW-0804">Transcription</keyword>
<dbReference type="InterPro" id="IPR039538">
    <property type="entry name" value="BetI_C"/>
</dbReference>